<protein>
    <submittedName>
        <fullName evidence="2">Unannotated protein</fullName>
    </submittedName>
</protein>
<sequence>MSDDNELTPEIEAALRDFPAADPALRDQHIAAALGELAPAATMKRRNLFAAAAAVLVLAGAGFAVSQNSDGNSPAIASPDTTISSVPKASGECPHTGGFWGDVGRVEGFAVRGTAYELVLRNGTVEVLLGTQPCTRVDEIVYFEEMRRRDNQGETPSKSTCEQKPLLQFADNAGGAEYRLALLETSNGVSLFFEDRCNEPLGTVTLPPAAD</sequence>
<organism evidence="2">
    <name type="scientific">freshwater metagenome</name>
    <dbReference type="NCBI Taxonomy" id="449393"/>
    <lineage>
        <taxon>unclassified sequences</taxon>
        <taxon>metagenomes</taxon>
        <taxon>ecological metagenomes</taxon>
    </lineage>
</organism>
<dbReference type="EMBL" id="CAEZVQ010000121">
    <property type="protein sequence ID" value="CAB4639921.1"/>
    <property type="molecule type" value="Genomic_DNA"/>
</dbReference>
<proteinExistence type="predicted"/>
<accession>A0A6J6JR08</accession>
<keyword evidence="1" id="KW-1133">Transmembrane helix</keyword>
<keyword evidence="1" id="KW-0472">Membrane</keyword>
<evidence type="ECO:0000256" key="1">
    <source>
        <dbReference type="SAM" id="Phobius"/>
    </source>
</evidence>
<reference evidence="2" key="1">
    <citation type="submission" date="2020-05" db="EMBL/GenBank/DDBJ databases">
        <authorList>
            <person name="Chiriac C."/>
            <person name="Salcher M."/>
            <person name="Ghai R."/>
            <person name="Kavagutti S V."/>
        </authorList>
    </citation>
    <scope>NUCLEOTIDE SEQUENCE</scope>
</reference>
<feature type="transmembrane region" description="Helical" evidence="1">
    <location>
        <begin position="48"/>
        <end position="66"/>
    </location>
</feature>
<dbReference type="AlphaFoldDB" id="A0A6J6JR08"/>
<keyword evidence="1" id="KW-0812">Transmembrane</keyword>
<evidence type="ECO:0000313" key="2">
    <source>
        <dbReference type="EMBL" id="CAB4639921.1"/>
    </source>
</evidence>
<name>A0A6J6JR08_9ZZZZ</name>
<gene>
    <name evidence="2" type="ORF">UFOPK2086_00895</name>
</gene>